<dbReference type="GO" id="GO:0005829">
    <property type="term" value="C:cytosol"/>
    <property type="evidence" value="ECO:0007669"/>
    <property type="project" value="TreeGrafter"/>
</dbReference>
<evidence type="ECO:0000256" key="3">
    <source>
        <dbReference type="ARBA" id="ARBA00022777"/>
    </source>
</evidence>
<keyword evidence="4" id="KW-0067">ATP-binding</keyword>
<evidence type="ECO:0000256" key="1">
    <source>
        <dbReference type="ARBA" id="ARBA00022679"/>
    </source>
</evidence>
<sequence>MKGDLDKYLRQNFNIKEPKAIRILQAIVNAVNEINQKGFIHRDIKPANILLSGNQPKLADFGFAVPIWQARIQQKSINVGTPLYMSPQALGQQNYSEKGDVWAVGILYFEMLFGKTPFNAKSESALLTNILSQQLIIPLTPSISELSKDFIKKCLQIDDSKRINVKAMFEHRIIQSNHFCIFLEQHPLSEIKTITLPSNRSNFQNNKRSQTQNSKRHTKIYSSALQKYLYECNEQNFNQQKIIQRSSSQNEIFLTHNQQNKSKNSYPENIKQIKMLSEYQLNSEFLPNNQILLFYINYCRYLYKFSQYLDNSKFFSIETRNKIIFILSKCIVIKICQISKILDKENNNYPQLQQISKKCKQNESFISICSVISEYQIKYLKHFYKNLRQAIKNNFQQDPIIGSSCNESLIENYTIYDIALHYLNIGLNQLKLNFIQITVERLSYKTENAEFQQLLFIDEGLKNCKELIIMNQNCQYNYQKSQQNIQNDKIKEQKLGLINCKKQENQIYNYF</sequence>
<dbReference type="InterPro" id="IPR000719">
    <property type="entry name" value="Prot_kinase_dom"/>
</dbReference>
<dbReference type="PANTHER" id="PTHR24348">
    <property type="entry name" value="SERINE/THREONINE-PROTEIN KINASE UNC-51-RELATED"/>
    <property type="match status" value="1"/>
</dbReference>
<dbReference type="PROSITE" id="PS50011">
    <property type="entry name" value="PROTEIN_KINASE_DOM"/>
    <property type="match status" value="1"/>
</dbReference>
<keyword evidence="2" id="KW-0547">Nucleotide-binding</keyword>
<dbReference type="GO" id="GO:0016020">
    <property type="term" value="C:membrane"/>
    <property type="evidence" value="ECO:0007669"/>
    <property type="project" value="TreeGrafter"/>
</dbReference>
<dbReference type="GO" id="GO:0000045">
    <property type="term" value="P:autophagosome assembly"/>
    <property type="evidence" value="ECO:0007669"/>
    <property type="project" value="TreeGrafter"/>
</dbReference>
<evidence type="ECO:0000259" key="5">
    <source>
        <dbReference type="PROSITE" id="PS50011"/>
    </source>
</evidence>
<dbReference type="GO" id="GO:0005776">
    <property type="term" value="C:autophagosome"/>
    <property type="evidence" value="ECO:0007669"/>
    <property type="project" value="TreeGrafter"/>
</dbReference>
<gene>
    <name evidence="6" type="ORF">PSON_ATCC_30995.1.T0100493</name>
</gene>
<keyword evidence="7" id="KW-1185">Reference proteome</keyword>
<keyword evidence="3" id="KW-0418">Kinase</keyword>
<dbReference type="OrthoDB" id="305167at2759"/>
<protein>
    <recommendedName>
        <fullName evidence="5">Protein kinase domain-containing protein</fullName>
    </recommendedName>
</protein>
<dbReference type="GO" id="GO:0004674">
    <property type="term" value="F:protein serine/threonine kinase activity"/>
    <property type="evidence" value="ECO:0007669"/>
    <property type="project" value="InterPro"/>
</dbReference>
<evidence type="ECO:0000256" key="2">
    <source>
        <dbReference type="ARBA" id="ARBA00022741"/>
    </source>
</evidence>
<dbReference type="SMART" id="SM00220">
    <property type="entry name" value="S_TKc"/>
    <property type="match status" value="1"/>
</dbReference>
<evidence type="ECO:0000313" key="6">
    <source>
        <dbReference type="EMBL" id="CAD8056857.1"/>
    </source>
</evidence>
<dbReference type="PROSITE" id="PS00108">
    <property type="entry name" value="PROTEIN_KINASE_ST"/>
    <property type="match status" value="1"/>
</dbReference>
<proteinExistence type="predicted"/>
<dbReference type="GO" id="GO:0010506">
    <property type="term" value="P:regulation of autophagy"/>
    <property type="evidence" value="ECO:0007669"/>
    <property type="project" value="InterPro"/>
</dbReference>
<dbReference type="PANTHER" id="PTHR24348:SF22">
    <property type="entry name" value="NON-SPECIFIC SERINE_THREONINE PROTEIN KINASE"/>
    <property type="match status" value="1"/>
</dbReference>
<dbReference type="EMBL" id="CAJJDN010000010">
    <property type="protein sequence ID" value="CAD8056857.1"/>
    <property type="molecule type" value="Genomic_DNA"/>
</dbReference>
<keyword evidence="1" id="KW-0808">Transferase</keyword>
<name>A0A8S1KPV9_9CILI</name>
<accession>A0A8S1KPV9</accession>
<dbReference type="InterPro" id="IPR008271">
    <property type="entry name" value="Ser/Thr_kinase_AS"/>
</dbReference>
<feature type="domain" description="Protein kinase" evidence="5">
    <location>
        <begin position="1"/>
        <end position="174"/>
    </location>
</feature>
<dbReference type="GO" id="GO:0005524">
    <property type="term" value="F:ATP binding"/>
    <property type="evidence" value="ECO:0007669"/>
    <property type="project" value="UniProtKB-KW"/>
</dbReference>
<dbReference type="Pfam" id="PF00069">
    <property type="entry name" value="Pkinase"/>
    <property type="match status" value="1"/>
</dbReference>
<dbReference type="AlphaFoldDB" id="A0A8S1KPV9"/>
<evidence type="ECO:0000256" key="4">
    <source>
        <dbReference type="ARBA" id="ARBA00022840"/>
    </source>
</evidence>
<dbReference type="Proteomes" id="UP000692954">
    <property type="component" value="Unassembled WGS sequence"/>
</dbReference>
<organism evidence="6 7">
    <name type="scientific">Paramecium sonneborni</name>
    <dbReference type="NCBI Taxonomy" id="65129"/>
    <lineage>
        <taxon>Eukaryota</taxon>
        <taxon>Sar</taxon>
        <taxon>Alveolata</taxon>
        <taxon>Ciliophora</taxon>
        <taxon>Intramacronucleata</taxon>
        <taxon>Oligohymenophorea</taxon>
        <taxon>Peniculida</taxon>
        <taxon>Parameciidae</taxon>
        <taxon>Paramecium</taxon>
    </lineage>
</organism>
<evidence type="ECO:0000313" key="7">
    <source>
        <dbReference type="Proteomes" id="UP000692954"/>
    </source>
</evidence>
<dbReference type="GO" id="GO:0000407">
    <property type="term" value="C:phagophore assembly site"/>
    <property type="evidence" value="ECO:0007669"/>
    <property type="project" value="TreeGrafter"/>
</dbReference>
<reference evidence="6" key="1">
    <citation type="submission" date="2021-01" db="EMBL/GenBank/DDBJ databases">
        <authorList>
            <consortium name="Genoscope - CEA"/>
            <person name="William W."/>
        </authorList>
    </citation>
    <scope>NUCLEOTIDE SEQUENCE</scope>
</reference>
<comment type="caution">
    <text evidence="6">The sequence shown here is derived from an EMBL/GenBank/DDBJ whole genome shotgun (WGS) entry which is preliminary data.</text>
</comment>
<dbReference type="InterPro" id="IPR045269">
    <property type="entry name" value="Atg1-like"/>
</dbReference>